<evidence type="ECO:0000313" key="5">
    <source>
        <dbReference type="Proteomes" id="UP000023152"/>
    </source>
</evidence>
<keyword evidence="5" id="KW-1185">Reference proteome</keyword>
<dbReference type="InterPro" id="IPR036322">
    <property type="entry name" value="WD40_repeat_dom_sf"/>
</dbReference>
<dbReference type="EMBL" id="ASPP01025242">
    <property type="protein sequence ID" value="ETO08234.1"/>
    <property type="molecule type" value="Genomic_DNA"/>
</dbReference>
<protein>
    <submittedName>
        <fullName evidence="4">WD-40 repeat protein</fullName>
    </submittedName>
</protein>
<feature type="repeat" description="WD" evidence="3">
    <location>
        <begin position="336"/>
        <end position="387"/>
    </location>
</feature>
<reference evidence="4 5" key="1">
    <citation type="journal article" date="2013" name="Curr. Biol.">
        <title>The Genome of the Foraminiferan Reticulomyxa filosa.</title>
        <authorList>
            <person name="Glockner G."/>
            <person name="Hulsmann N."/>
            <person name="Schleicher M."/>
            <person name="Noegel A.A."/>
            <person name="Eichinger L."/>
            <person name="Gallinger C."/>
            <person name="Pawlowski J."/>
            <person name="Sierra R."/>
            <person name="Euteneuer U."/>
            <person name="Pillet L."/>
            <person name="Moustafa A."/>
            <person name="Platzer M."/>
            <person name="Groth M."/>
            <person name="Szafranski K."/>
            <person name="Schliwa M."/>
        </authorList>
    </citation>
    <scope>NUCLEOTIDE SEQUENCE [LARGE SCALE GENOMIC DNA]</scope>
</reference>
<feature type="repeat" description="WD" evidence="3">
    <location>
        <begin position="293"/>
        <end position="335"/>
    </location>
</feature>
<dbReference type="PROSITE" id="PS50294">
    <property type="entry name" value="WD_REPEATS_REGION"/>
    <property type="match status" value="2"/>
</dbReference>
<proteinExistence type="predicted"/>
<dbReference type="Proteomes" id="UP000023152">
    <property type="component" value="Unassembled WGS sequence"/>
</dbReference>
<keyword evidence="1 3" id="KW-0853">WD repeat</keyword>
<evidence type="ECO:0000256" key="3">
    <source>
        <dbReference type="PROSITE-ProRule" id="PRU00221"/>
    </source>
</evidence>
<dbReference type="PANTHER" id="PTHR19879:SF9">
    <property type="entry name" value="TRANSCRIPTION INITIATION FACTOR TFIID SUBUNIT 5"/>
    <property type="match status" value="1"/>
</dbReference>
<dbReference type="AlphaFoldDB" id="X6M2S8"/>
<evidence type="ECO:0000313" key="4">
    <source>
        <dbReference type="EMBL" id="ETO08234.1"/>
    </source>
</evidence>
<dbReference type="SUPFAM" id="SSF50978">
    <property type="entry name" value="WD40 repeat-like"/>
    <property type="match status" value="1"/>
</dbReference>
<evidence type="ECO:0000256" key="1">
    <source>
        <dbReference type="ARBA" id="ARBA00022574"/>
    </source>
</evidence>
<feature type="repeat" description="WD" evidence="3">
    <location>
        <begin position="266"/>
        <end position="292"/>
    </location>
</feature>
<feature type="repeat" description="WD" evidence="3">
    <location>
        <begin position="189"/>
        <end position="232"/>
    </location>
</feature>
<dbReference type="PROSITE" id="PS00678">
    <property type="entry name" value="WD_REPEATS_1"/>
    <property type="match status" value="4"/>
</dbReference>
<organism evidence="4 5">
    <name type="scientific">Reticulomyxa filosa</name>
    <dbReference type="NCBI Taxonomy" id="46433"/>
    <lineage>
        <taxon>Eukaryota</taxon>
        <taxon>Sar</taxon>
        <taxon>Rhizaria</taxon>
        <taxon>Retaria</taxon>
        <taxon>Foraminifera</taxon>
        <taxon>Monothalamids</taxon>
        <taxon>Reticulomyxidae</taxon>
        <taxon>Reticulomyxa</taxon>
    </lineage>
</organism>
<dbReference type="SMART" id="SM00320">
    <property type="entry name" value="WD40"/>
    <property type="match status" value="5"/>
</dbReference>
<keyword evidence="2" id="KW-0677">Repeat</keyword>
<name>X6M2S8_RETFI</name>
<dbReference type="PRINTS" id="PR00320">
    <property type="entry name" value="GPROTEINBRPT"/>
</dbReference>
<dbReference type="OrthoDB" id="1930760at2759"/>
<evidence type="ECO:0000256" key="2">
    <source>
        <dbReference type="ARBA" id="ARBA00022737"/>
    </source>
</evidence>
<gene>
    <name evidence="4" type="ORF">RFI_29155</name>
</gene>
<dbReference type="InterPro" id="IPR001680">
    <property type="entry name" value="WD40_rpt"/>
</dbReference>
<sequence>MLANENFFLREQLLQYQKDVEQPNSYQVSFFISIDNMLTNIYEKQEPILTEMEKLKMEVNSKNDNIKKIQEGSGNNKEQKENDNNNNIYFSSLKRFSTIPFDLFRSSKLIKTFAGHSDRIRSIDCTSLNDNQYLCSASRDKKRHSTEIYCTKFSSYHFYNYGRLVVASSSADRVIRFWDFGTEKEVGISNGHISDISYIQFSSFNGGRYLCSGSKDRSIRLWDIETSKMLHIFNGHKEQVWCVEFSLFQNKNNSNKSNSIGIIGGNGYTICSGSDDTTIRLWDIETTKELTVFKGHQLTTLSVKYSPYERNMILSGSYDKTVRLWDTRTGKQVNIFEGHTDQVLCVEYPPFEGNNINNGLNTNIICSGSWDNTIRFWDVRTNKQFYEIKGNGREDGGIRCIEFLPLKKESCNYDGRFCKKSEKEGKNFLGIS</sequence>
<dbReference type="CDD" id="cd00200">
    <property type="entry name" value="WD40"/>
    <property type="match status" value="1"/>
</dbReference>
<dbReference type="InterPro" id="IPR019775">
    <property type="entry name" value="WD40_repeat_CS"/>
</dbReference>
<accession>X6M2S8</accession>
<dbReference type="PROSITE" id="PS50082">
    <property type="entry name" value="WD_REPEATS_2"/>
    <property type="match status" value="4"/>
</dbReference>
<dbReference type="PANTHER" id="PTHR19879">
    <property type="entry name" value="TRANSCRIPTION INITIATION FACTOR TFIID"/>
    <property type="match status" value="1"/>
</dbReference>
<comment type="caution">
    <text evidence="4">The sequence shown here is derived from an EMBL/GenBank/DDBJ whole genome shotgun (WGS) entry which is preliminary data.</text>
</comment>
<dbReference type="InterPro" id="IPR020472">
    <property type="entry name" value="WD40_PAC1"/>
</dbReference>
<dbReference type="Pfam" id="PF00400">
    <property type="entry name" value="WD40"/>
    <property type="match status" value="6"/>
</dbReference>
<dbReference type="InterPro" id="IPR015943">
    <property type="entry name" value="WD40/YVTN_repeat-like_dom_sf"/>
</dbReference>
<dbReference type="Gene3D" id="2.130.10.10">
    <property type="entry name" value="YVTN repeat-like/Quinoprotein amine dehydrogenase"/>
    <property type="match status" value="3"/>
</dbReference>